<dbReference type="RefSeq" id="XP_009789946.1">
    <property type="nucleotide sequence ID" value="XM_009791644.1"/>
</dbReference>
<dbReference type="PROSITE" id="PS50994">
    <property type="entry name" value="INTEGRASE"/>
    <property type="match status" value="1"/>
</dbReference>
<gene>
    <name evidence="4" type="primary">LOC104237489</name>
</gene>
<dbReference type="Proteomes" id="UP000189701">
    <property type="component" value="Unplaced"/>
</dbReference>
<reference evidence="3" key="1">
    <citation type="journal article" date="2013" name="Genome Biol.">
        <title>Reference genomes and transcriptomes of Nicotiana sylvestris and Nicotiana tomentosiformis.</title>
        <authorList>
            <person name="Sierro N."/>
            <person name="Battey J.N."/>
            <person name="Ouadi S."/>
            <person name="Bovet L."/>
            <person name="Goepfert S."/>
            <person name="Bakaher N."/>
            <person name="Peitsch M.C."/>
            <person name="Ivanov N.V."/>
        </authorList>
    </citation>
    <scope>NUCLEOTIDE SEQUENCE [LARGE SCALE GENOMIC DNA]</scope>
</reference>
<dbReference type="InterPro" id="IPR001584">
    <property type="entry name" value="Integrase_cat-core"/>
</dbReference>
<evidence type="ECO:0000256" key="1">
    <source>
        <dbReference type="SAM" id="MobiDB-lite"/>
    </source>
</evidence>
<evidence type="ECO:0000259" key="2">
    <source>
        <dbReference type="PROSITE" id="PS50994"/>
    </source>
</evidence>
<dbReference type="eggNOG" id="KOG0017">
    <property type="taxonomic scope" value="Eukaryota"/>
</dbReference>
<keyword evidence="3" id="KW-1185">Reference proteome</keyword>
<dbReference type="InterPro" id="IPR012337">
    <property type="entry name" value="RNaseH-like_sf"/>
</dbReference>
<dbReference type="PANTHER" id="PTHR48475:SF1">
    <property type="entry name" value="RNASE H TYPE-1 DOMAIN-CONTAINING PROTEIN"/>
    <property type="match status" value="1"/>
</dbReference>
<evidence type="ECO:0000313" key="4">
    <source>
        <dbReference type="RefSeq" id="XP_009789946.1"/>
    </source>
</evidence>
<dbReference type="GO" id="GO:0015074">
    <property type="term" value="P:DNA integration"/>
    <property type="evidence" value="ECO:0007669"/>
    <property type="project" value="InterPro"/>
</dbReference>
<name>A0A1U7XK06_NICSY</name>
<evidence type="ECO:0000313" key="3">
    <source>
        <dbReference type="Proteomes" id="UP000189701"/>
    </source>
</evidence>
<feature type="region of interest" description="Disordered" evidence="1">
    <location>
        <begin position="1"/>
        <end position="31"/>
    </location>
</feature>
<sequence>MEETGVAQGKTRSSRVYTPEHLGGTSKEAASKLPIIKTGPDDLWRKKAVKEKALADHLAENPVCGEYEPLKMYFPDEEVLGEWATKNTKILPYLHYVQELMKRFTKIEFKHVLRIQNEFDNALDTLSSMIQHPDKGFIDPILVGIQSQSAYYAHVEEETDGKPCGGILYKRTLDLGLLRCVDAKEAYKLLETIPAGTCGPLMNGFILAEKILRAGYFWMTIEIDYIRYIQKCHQWQVHVDMIRVPPNELNATSAPWCFSAWGMDVIGPIEPATSNGYRFILVAINYFTKWVKAVSYKVVTKKVVADFVRDCIVCRFGVPESIITDKSANPNSDLMRYICETIKIKHENSTVYRPQMNGAMEATNKEHQEDIKEYGR</sequence>
<dbReference type="AlphaFoldDB" id="A0A1U7XK06"/>
<reference evidence="4" key="2">
    <citation type="submission" date="2025-08" db="UniProtKB">
        <authorList>
            <consortium name="RefSeq"/>
        </authorList>
    </citation>
    <scope>IDENTIFICATION</scope>
    <source>
        <tissue evidence="4">Leaf</tissue>
    </source>
</reference>
<proteinExistence type="predicted"/>
<feature type="domain" description="Integrase catalytic" evidence="2">
    <location>
        <begin position="251"/>
        <end position="376"/>
    </location>
</feature>
<accession>A0A1U7XK06</accession>
<protein>
    <submittedName>
        <fullName evidence="4">Uncharacterized protein LOC104237489</fullName>
    </submittedName>
</protein>
<dbReference type="Gene3D" id="3.30.420.10">
    <property type="entry name" value="Ribonuclease H-like superfamily/Ribonuclease H"/>
    <property type="match status" value="1"/>
</dbReference>
<dbReference type="InterPro" id="IPR036397">
    <property type="entry name" value="RNaseH_sf"/>
</dbReference>
<dbReference type="STRING" id="4096.A0A1U7XK06"/>
<dbReference type="SUPFAM" id="SSF53098">
    <property type="entry name" value="Ribonuclease H-like"/>
    <property type="match status" value="1"/>
</dbReference>
<organism evidence="3 4">
    <name type="scientific">Nicotiana sylvestris</name>
    <name type="common">Wood tobacco</name>
    <name type="synonym">South American tobacco</name>
    <dbReference type="NCBI Taxonomy" id="4096"/>
    <lineage>
        <taxon>Eukaryota</taxon>
        <taxon>Viridiplantae</taxon>
        <taxon>Streptophyta</taxon>
        <taxon>Embryophyta</taxon>
        <taxon>Tracheophyta</taxon>
        <taxon>Spermatophyta</taxon>
        <taxon>Magnoliopsida</taxon>
        <taxon>eudicotyledons</taxon>
        <taxon>Gunneridae</taxon>
        <taxon>Pentapetalae</taxon>
        <taxon>asterids</taxon>
        <taxon>lamiids</taxon>
        <taxon>Solanales</taxon>
        <taxon>Solanaceae</taxon>
        <taxon>Nicotianoideae</taxon>
        <taxon>Nicotianeae</taxon>
        <taxon>Nicotiana</taxon>
    </lineage>
</organism>
<dbReference type="GO" id="GO:0003676">
    <property type="term" value="F:nucleic acid binding"/>
    <property type="evidence" value="ECO:0007669"/>
    <property type="project" value="InterPro"/>
</dbReference>
<dbReference type="PANTHER" id="PTHR48475">
    <property type="entry name" value="RIBONUCLEASE H"/>
    <property type="match status" value="1"/>
</dbReference>